<name>A0A1U7SXS8_CARSF</name>
<proteinExistence type="inferred from homology"/>
<evidence type="ECO:0000256" key="1">
    <source>
        <dbReference type="ARBA" id="ARBA00004259"/>
    </source>
</evidence>
<dbReference type="GO" id="GO:0030178">
    <property type="term" value="P:negative regulation of Wnt signaling pathway"/>
    <property type="evidence" value="ECO:0007669"/>
    <property type="project" value="TreeGrafter"/>
</dbReference>
<accession>A0A1U7SXS8</accession>
<keyword evidence="5" id="KW-0879">Wnt signaling pathway</keyword>
<comment type="similarity">
    <text evidence="2">Belongs to the CUSTOS family.</text>
</comment>
<dbReference type="AlphaFoldDB" id="A0A1U7SXS8"/>
<evidence type="ECO:0000256" key="3">
    <source>
        <dbReference type="ARBA" id="ARBA00013465"/>
    </source>
</evidence>
<comment type="subcellular location">
    <subcellularLocation>
        <location evidence="1">Nucleus envelope</location>
    </subcellularLocation>
</comment>
<dbReference type="Proteomes" id="UP000189704">
    <property type="component" value="Unplaced"/>
</dbReference>
<evidence type="ECO:0000313" key="8">
    <source>
        <dbReference type="Proteomes" id="UP000189704"/>
    </source>
</evidence>
<dbReference type="RefSeq" id="XP_008052659.1">
    <property type="nucleotide sequence ID" value="XM_008054468.2"/>
</dbReference>
<feature type="compositionally biased region" description="Low complexity" evidence="7">
    <location>
        <begin position="150"/>
        <end position="161"/>
    </location>
</feature>
<keyword evidence="4" id="KW-0217">Developmental protein</keyword>
<dbReference type="OrthoDB" id="10053459at2759"/>
<keyword evidence="8" id="KW-1185">Reference proteome</keyword>
<dbReference type="PANTHER" id="PTHR14482:SF0">
    <property type="entry name" value="PROTEIN CUSTOS"/>
    <property type="match status" value="1"/>
</dbReference>
<dbReference type="Pfam" id="PF23999">
    <property type="entry name" value="CUSTOS"/>
    <property type="match status" value="1"/>
</dbReference>
<evidence type="ECO:0000313" key="9">
    <source>
        <dbReference type="RefSeq" id="XP_008052659.1"/>
    </source>
</evidence>
<dbReference type="InterPro" id="IPR026694">
    <property type="entry name" value="CUSTOS"/>
</dbReference>
<dbReference type="GeneID" id="103256668"/>
<dbReference type="GO" id="GO:0005635">
    <property type="term" value="C:nuclear envelope"/>
    <property type="evidence" value="ECO:0007669"/>
    <property type="project" value="UniProtKB-SubCell"/>
</dbReference>
<feature type="compositionally biased region" description="Basic residues" evidence="7">
    <location>
        <begin position="184"/>
        <end position="193"/>
    </location>
</feature>
<feature type="compositionally biased region" description="Basic and acidic residues" evidence="7">
    <location>
        <begin position="73"/>
        <end position="83"/>
    </location>
</feature>
<evidence type="ECO:0000256" key="4">
    <source>
        <dbReference type="ARBA" id="ARBA00022473"/>
    </source>
</evidence>
<gene>
    <name evidence="9" type="primary">LOC103256668</name>
</gene>
<dbReference type="GO" id="GO:0060061">
    <property type="term" value="P:Spemann organizer formation"/>
    <property type="evidence" value="ECO:0007669"/>
    <property type="project" value="TreeGrafter"/>
</dbReference>
<evidence type="ECO:0000256" key="6">
    <source>
        <dbReference type="ARBA" id="ARBA00023242"/>
    </source>
</evidence>
<evidence type="ECO:0000256" key="5">
    <source>
        <dbReference type="ARBA" id="ARBA00022687"/>
    </source>
</evidence>
<feature type="region of interest" description="Disordered" evidence="7">
    <location>
        <begin position="121"/>
        <end position="214"/>
    </location>
</feature>
<sequence length="214" mass="23367">MPCAPLLSLGRCRRDDNGDLPHNSLWWLKMAVFSGAVRDSENGSSGSDGEELARSQEVAIPSWDLKKGLQGPEKPRSGPEKEASPPPCHKRQPSRSSSSEHSDEERQRCWEAAVSVSDILWESAIHSPVREEKEARKKRKSEKKAKKAASVHSAVTTTVTTNGAMVQKQEESGKPNGDQMLFGTKKKKRKEKAKKASEASLFPPAKSAAAVPAN</sequence>
<evidence type="ECO:0000256" key="2">
    <source>
        <dbReference type="ARBA" id="ARBA00008632"/>
    </source>
</evidence>
<dbReference type="PANTHER" id="PTHR14482">
    <property type="entry name" value="CHROMOSOME 12 ORF 43 HOMOLOG"/>
    <property type="match status" value="1"/>
</dbReference>
<keyword evidence="6" id="KW-0539">Nucleus</keyword>
<dbReference type="GO" id="GO:0016055">
    <property type="term" value="P:Wnt signaling pathway"/>
    <property type="evidence" value="ECO:0007669"/>
    <property type="project" value="UniProtKB-KW"/>
</dbReference>
<feature type="compositionally biased region" description="Basic residues" evidence="7">
    <location>
        <begin position="136"/>
        <end position="149"/>
    </location>
</feature>
<feature type="region of interest" description="Disordered" evidence="7">
    <location>
        <begin position="38"/>
        <end position="109"/>
    </location>
</feature>
<feature type="compositionally biased region" description="Basic and acidic residues" evidence="7">
    <location>
        <begin position="98"/>
        <end position="109"/>
    </location>
</feature>
<protein>
    <recommendedName>
        <fullName evidence="3">Protein CUSTOS</fullName>
    </recommendedName>
</protein>
<reference evidence="9" key="1">
    <citation type="submission" date="2025-08" db="UniProtKB">
        <authorList>
            <consortium name="RefSeq"/>
        </authorList>
    </citation>
    <scope>IDENTIFICATION</scope>
</reference>
<evidence type="ECO:0000256" key="7">
    <source>
        <dbReference type="SAM" id="MobiDB-lite"/>
    </source>
</evidence>
<organism evidence="8 9">
    <name type="scientific">Carlito syrichta</name>
    <name type="common">Philippine tarsier</name>
    <name type="synonym">Tarsius syrichta</name>
    <dbReference type="NCBI Taxonomy" id="1868482"/>
    <lineage>
        <taxon>Eukaryota</taxon>
        <taxon>Metazoa</taxon>
        <taxon>Chordata</taxon>
        <taxon>Craniata</taxon>
        <taxon>Vertebrata</taxon>
        <taxon>Euteleostomi</taxon>
        <taxon>Mammalia</taxon>
        <taxon>Eutheria</taxon>
        <taxon>Euarchontoglires</taxon>
        <taxon>Primates</taxon>
        <taxon>Haplorrhini</taxon>
        <taxon>Tarsiiformes</taxon>
        <taxon>Tarsiidae</taxon>
        <taxon>Carlito</taxon>
    </lineage>
</organism>